<evidence type="ECO:0000313" key="8">
    <source>
        <dbReference type="Proteomes" id="UP001612741"/>
    </source>
</evidence>
<comment type="similarity">
    <text evidence="5">Belongs to the FMN-dependent alpha-hydroxy acid dehydrogenase family.</text>
</comment>
<dbReference type="InterPro" id="IPR013785">
    <property type="entry name" value="Aldolase_TIM"/>
</dbReference>
<dbReference type="PANTHER" id="PTHR10578:SF107">
    <property type="entry name" value="2-HYDROXYACID OXIDASE 1"/>
    <property type="match status" value="1"/>
</dbReference>
<dbReference type="InterPro" id="IPR008259">
    <property type="entry name" value="FMN_hydac_DH_AS"/>
</dbReference>
<name>A0ABW7YIL4_9ACTN</name>
<dbReference type="InterPro" id="IPR000262">
    <property type="entry name" value="FMN-dep_DH"/>
</dbReference>
<dbReference type="Proteomes" id="UP001612741">
    <property type="component" value="Unassembled WGS sequence"/>
</dbReference>
<dbReference type="InterPro" id="IPR012133">
    <property type="entry name" value="Alpha-hydoxy_acid_DH_FMN"/>
</dbReference>
<gene>
    <name evidence="7" type="ORF">ACIBG2_00035</name>
</gene>
<comment type="cofactor">
    <cofactor evidence="1">
        <name>FMN</name>
        <dbReference type="ChEBI" id="CHEBI:58210"/>
    </cofactor>
</comment>
<evidence type="ECO:0000256" key="2">
    <source>
        <dbReference type="ARBA" id="ARBA00022630"/>
    </source>
</evidence>
<protein>
    <submittedName>
        <fullName evidence="7">Alpha-hydroxy acid oxidase</fullName>
        <ecNumber evidence="7">1.-.-.-</ecNumber>
    </submittedName>
</protein>
<dbReference type="GO" id="GO:0016491">
    <property type="term" value="F:oxidoreductase activity"/>
    <property type="evidence" value="ECO:0007669"/>
    <property type="project" value="UniProtKB-KW"/>
</dbReference>
<keyword evidence="8" id="KW-1185">Reference proteome</keyword>
<dbReference type="Gene3D" id="3.20.20.70">
    <property type="entry name" value="Aldolase class I"/>
    <property type="match status" value="1"/>
</dbReference>
<proteinExistence type="inferred from homology"/>
<feature type="domain" description="FMN hydroxy acid dehydrogenase" evidence="6">
    <location>
        <begin position="24"/>
        <end position="394"/>
    </location>
</feature>
<dbReference type="EMBL" id="JBITGY010000001">
    <property type="protein sequence ID" value="MFI6495742.1"/>
    <property type="molecule type" value="Genomic_DNA"/>
</dbReference>
<dbReference type="RefSeq" id="WP_397077438.1">
    <property type="nucleotide sequence ID" value="NZ_JBITGY010000001.1"/>
</dbReference>
<evidence type="ECO:0000313" key="7">
    <source>
        <dbReference type="EMBL" id="MFI6495742.1"/>
    </source>
</evidence>
<evidence type="ECO:0000256" key="4">
    <source>
        <dbReference type="ARBA" id="ARBA00023002"/>
    </source>
</evidence>
<evidence type="ECO:0000259" key="6">
    <source>
        <dbReference type="PROSITE" id="PS51349"/>
    </source>
</evidence>
<dbReference type="CDD" id="cd02809">
    <property type="entry name" value="alpha_hydroxyacid_oxid_FMN"/>
    <property type="match status" value="1"/>
</dbReference>
<dbReference type="EC" id="1.-.-.-" evidence="7"/>
<evidence type="ECO:0000256" key="1">
    <source>
        <dbReference type="ARBA" id="ARBA00001917"/>
    </source>
</evidence>
<reference evidence="7 8" key="1">
    <citation type="submission" date="2024-10" db="EMBL/GenBank/DDBJ databases">
        <title>The Natural Products Discovery Center: Release of the First 8490 Sequenced Strains for Exploring Actinobacteria Biosynthetic Diversity.</title>
        <authorList>
            <person name="Kalkreuter E."/>
            <person name="Kautsar S.A."/>
            <person name="Yang D."/>
            <person name="Bader C.D."/>
            <person name="Teijaro C.N."/>
            <person name="Fluegel L."/>
            <person name="Davis C.M."/>
            <person name="Simpson J.R."/>
            <person name="Lauterbach L."/>
            <person name="Steele A.D."/>
            <person name="Gui C."/>
            <person name="Meng S."/>
            <person name="Li G."/>
            <person name="Viehrig K."/>
            <person name="Ye F."/>
            <person name="Su P."/>
            <person name="Kiefer A.F."/>
            <person name="Nichols A."/>
            <person name="Cepeda A.J."/>
            <person name="Yan W."/>
            <person name="Fan B."/>
            <person name="Jiang Y."/>
            <person name="Adhikari A."/>
            <person name="Zheng C.-J."/>
            <person name="Schuster L."/>
            <person name="Cowan T.M."/>
            <person name="Smanski M.J."/>
            <person name="Chevrette M.G."/>
            <person name="De Carvalho L.P.S."/>
            <person name="Shen B."/>
        </authorList>
    </citation>
    <scope>NUCLEOTIDE SEQUENCE [LARGE SCALE GENOMIC DNA]</scope>
    <source>
        <strain evidence="7 8">NPDC050545</strain>
    </source>
</reference>
<dbReference type="InterPro" id="IPR037396">
    <property type="entry name" value="FMN_HAD"/>
</dbReference>
<keyword evidence="3" id="KW-0288">FMN</keyword>
<dbReference type="SUPFAM" id="SSF51395">
    <property type="entry name" value="FMN-linked oxidoreductases"/>
    <property type="match status" value="1"/>
</dbReference>
<dbReference type="Pfam" id="PF01070">
    <property type="entry name" value="FMN_dh"/>
    <property type="match status" value="1"/>
</dbReference>
<comment type="caution">
    <text evidence="7">The sequence shown here is derived from an EMBL/GenBank/DDBJ whole genome shotgun (WGS) entry which is preliminary data.</text>
</comment>
<evidence type="ECO:0000256" key="5">
    <source>
        <dbReference type="ARBA" id="ARBA00024042"/>
    </source>
</evidence>
<accession>A0ABW7YIL4</accession>
<keyword evidence="2" id="KW-0285">Flavoprotein</keyword>
<dbReference type="PROSITE" id="PS51349">
    <property type="entry name" value="FMN_HYDROXY_ACID_DH_2"/>
    <property type="match status" value="1"/>
</dbReference>
<evidence type="ECO:0000256" key="3">
    <source>
        <dbReference type="ARBA" id="ARBA00022643"/>
    </source>
</evidence>
<dbReference type="PANTHER" id="PTHR10578">
    <property type="entry name" value="S -2-HYDROXY-ACID OXIDASE-RELATED"/>
    <property type="match status" value="1"/>
</dbReference>
<organism evidence="7 8">
    <name type="scientific">Nonomuraea typhae</name>
    <dbReference type="NCBI Taxonomy" id="2603600"/>
    <lineage>
        <taxon>Bacteria</taxon>
        <taxon>Bacillati</taxon>
        <taxon>Actinomycetota</taxon>
        <taxon>Actinomycetes</taxon>
        <taxon>Streptosporangiales</taxon>
        <taxon>Streptosporangiaceae</taxon>
        <taxon>Nonomuraea</taxon>
    </lineage>
</organism>
<dbReference type="PIRSF" id="PIRSF000138">
    <property type="entry name" value="Al-hdrx_acd_dh"/>
    <property type="match status" value="1"/>
</dbReference>
<sequence length="394" mass="42902">MADVRRVPRWRDLKAVMPPLTRQNRLAGAADLHDIRHLARRRAPRLVFDYVDGAAENEVALERSVKAFRRVEFLPRVLCDVGEVSLATSVLGREIAMPVILGPTGFTRMMHRDGEKAVARAAARAGLPYTLSTMGTTTAADLTCAAPGGWNWFQLYVARDRERSRAALDMARDAGMDVLVVTVDVPVAGARLRDVRHGMTLPPRLRWRSALQAARHPAWWFDFLTSEPLTFASMGGSDLAGITGRMFDPSVTFADLEWMRSIWNGRLLVKGVQRVDDAVKLVAAGVDGIVVSNHGGRQLDRATTPLELLPQVVAEVGDRAEVYLDGGVRSGADVAAAVALGARACFVGRAYLYGLMAGGEAGVDRVLHLLEAELRRTVQLLGGTLDPSVARLRP</sequence>
<keyword evidence="4 7" id="KW-0560">Oxidoreductase</keyword>
<dbReference type="PROSITE" id="PS00557">
    <property type="entry name" value="FMN_HYDROXY_ACID_DH_1"/>
    <property type="match status" value="1"/>
</dbReference>